<evidence type="ECO:0000259" key="6">
    <source>
        <dbReference type="Pfam" id="PF17137"/>
    </source>
</evidence>
<keyword evidence="9" id="KW-1185">Reference proteome</keyword>
<dbReference type="AlphaFoldDB" id="A0A0D3IYF7"/>
<feature type="domain" description="Glycoside hydrolase family 31 N-terminal" evidence="5">
    <location>
        <begin position="34"/>
        <end position="200"/>
    </location>
</feature>
<feature type="chain" id="PRO_5044216191" description="DUF5110 domain-containing protein" evidence="3">
    <location>
        <begin position="19"/>
        <end position="885"/>
    </location>
</feature>
<dbReference type="HOGENOM" id="CLU_000631_7_3_1"/>
<dbReference type="InterPro" id="IPR048395">
    <property type="entry name" value="Glyco_hydro_31_C"/>
</dbReference>
<dbReference type="PANTHER" id="PTHR43863:SF2">
    <property type="entry name" value="MALTASE-GLUCOAMYLASE"/>
    <property type="match status" value="1"/>
</dbReference>
<dbReference type="InterPro" id="IPR033403">
    <property type="entry name" value="DUF5110"/>
</dbReference>
<dbReference type="SUPFAM" id="SSF51011">
    <property type="entry name" value="Glycosyl hydrolase domain"/>
    <property type="match status" value="1"/>
</dbReference>
<organism evidence="8 9">
    <name type="scientific">Emiliania huxleyi (strain CCMP1516)</name>
    <dbReference type="NCBI Taxonomy" id="280463"/>
    <lineage>
        <taxon>Eukaryota</taxon>
        <taxon>Haptista</taxon>
        <taxon>Haptophyta</taxon>
        <taxon>Prymnesiophyceae</taxon>
        <taxon>Isochrysidales</taxon>
        <taxon>Noelaerhabdaceae</taxon>
        <taxon>Emiliania</taxon>
    </lineage>
</organism>
<evidence type="ECO:0000313" key="9">
    <source>
        <dbReference type="Proteomes" id="UP000013827"/>
    </source>
</evidence>
<dbReference type="RefSeq" id="XP_005768721.1">
    <property type="nucleotide sequence ID" value="XM_005768664.1"/>
</dbReference>
<dbReference type="Gene3D" id="2.60.40.1760">
    <property type="entry name" value="glycosyl hydrolase (family 31)"/>
    <property type="match status" value="1"/>
</dbReference>
<dbReference type="Proteomes" id="UP000013827">
    <property type="component" value="Unassembled WGS sequence"/>
</dbReference>
<dbReference type="InterPro" id="IPR025887">
    <property type="entry name" value="Glyco_hydro_31_N_dom"/>
</dbReference>
<dbReference type="Pfam" id="PF17137">
    <property type="entry name" value="DUF5110"/>
    <property type="match status" value="1"/>
</dbReference>
<name>A0A0D3IYF7_EMIH1</name>
<dbReference type="Pfam" id="PF21365">
    <property type="entry name" value="Glyco_hydro_31_3rd"/>
    <property type="match status" value="1"/>
</dbReference>
<dbReference type="SUPFAM" id="SSF74650">
    <property type="entry name" value="Galactose mutarotase-like"/>
    <property type="match status" value="1"/>
</dbReference>
<sequence>MLLSCAPALLAFSAGRSAGCGTAAGSLVEVSPTLAIGVCEEGILRVVRAPSDAKAALLARESLMVDPTFPSTTPRYTVTREGPATTVMTTSTLKATIDMASEHITFYDVASGTKLTADFAHRFVPTTDPALGNASSYVLSQSWQLAPDEGLYGGGQYQNGYVGFEGMPIEMVQYNTEAVVPFFASTRGYGILWDNNAWSHLNPPEGAPLHFSKSPSGALVASFTPTVSGDHAVFADLCAGFGCGSIKGGVLSLAVVDSSSGAVRRVQEWDRLANLPDSISGKARGLRAGVRYELQLVGTTSAEKVFVVPPSKSTTIRSKLGKLIDYYFAFAGPAAPSPLDGAISGYRNITGAAHLYGRWAYGFWQCKEHYKSQAELLAAAARFREERIPLDAIVQDWLYWGSLGWGPQWDPASYPDPAALVAQLREAHHLKLMVSVWSKFDRKTSFFKAMAADGCLLNGSNYYDAWSSAARERFYSFSKAAHFAIGVESLWLDATEPENFPNRDQRCAGPSGSGNADFNSYSLQTTRAIADGLRRDFGDSQGRRVFSLTRSAFAGQQRTGATLWSGDISGAWDALRRQVAASLNYAASGMPYWSEDIGGFFRPDGQHTDRGYAALLTRWFQFGVFTPIFRVHGTNGNTELWEFGAQTQRHIVQSAIRLRYRLLPYIYSGFHRVAAEGYTMQRALAFDFPESARARTTADAFMFGPALLVAPLVSNATSRSVHLPPTPGAWRGFYDGQPYAAGDVTASPAIDEVALYARAGSLVLLGPDLQHADEKPADPLEVRVYDGADASFTLYEDDGVSAADATGGASSGSATIRIAWDDAAETLTVGARAGSFPGMLAARTLHLVRVAPGRGVGVAPAATPDRVVAYSGAKLVVSLRTKRVR</sequence>
<feature type="signal peptide" evidence="3">
    <location>
        <begin position="1"/>
        <end position="18"/>
    </location>
</feature>
<dbReference type="Pfam" id="PF13802">
    <property type="entry name" value="Gal_mutarotas_2"/>
    <property type="match status" value="1"/>
</dbReference>
<dbReference type="Gene3D" id="2.60.40.1180">
    <property type="entry name" value="Golgi alpha-mannosidase II"/>
    <property type="match status" value="2"/>
</dbReference>
<dbReference type="GO" id="GO:0004553">
    <property type="term" value="F:hydrolase activity, hydrolyzing O-glycosyl compounds"/>
    <property type="evidence" value="ECO:0007669"/>
    <property type="project" value="InterPro"/>
</dbReference>
<keyword evidence="3" id="KW-0732">Signal</keyword>
<dbReference type="GeneID" id="17262452"/>
<evidence type="ECO:0000256" key="3">
    <source>
        <dbReference type="SAM" id="SignalP"/>
    </source>
</evidence>
<dbReference type="CDD" id="cd06591">
    <property type="entry name" value="GH31_xylosidase_XylS"/>
    <property type="match status" value="1"/>
</dbReference>
<dbReference type="SUPFAM" id="SSF51445">
    <property type="entry name" value="(Trans)glycosidases"/>
    <property type="match status" value="1"/>
</dbReference>
<dbReference type="InterPro" id="IPR051816">
    <property type="entry name" value="Glycosyl_Hydrolase_31"/>
</dbReference>
<evidence type="ECO:0008006" key="10">
    <source>
        <dbReference type="Google" id="ProtNLM"/>
    </source>
</evidence>
<reference evidence="9" key="1">
    <citation type="journal article" date="2013" name="Nature">
        <title>Pan genome of the phytoplankton Emiliania underpins its global distribution.</title>
        <authorList>
            <person name="Read B.A."/>
            <person name="Kegel J."/>
            <person name="Klute M.J."/>
            <person name="Kuo A."/>
            <person name="Lefebvre S.C."/>
            <person name="Maumus F."/>
            <person name="Mayer C."/>
            <person name="Miller J."/>
            <person name="Monier A."/>
            <person name="Salamov A."/>
            <person name="Young J."/>
            <person name="Aguilar M."/>
            <person name="Claverie J.M."/>
            <person name="Frickenhaus S."/>
            <person name="Gonzalez K."/>
            <person name="Herman E.K."/>
            <person name="Lin Y.C."/>
            <person name="Napier J."/>
            <person name="Ogata H."/>
            <person name="Sarno A.F."/>
            <person name="Shmutz J."/>
            <person name="Schroeder D."/>
            <person name="de Vargas C."/>
            <person name="Verret F."/>
            <person name="von Dassow P."/>
            <person name="Valentin K."/>
            <person name="Van de Peer Y."/>
            <person name="Wheeler G."/>
            <person name="Dacks J.B."/>
            <person name="Delwiche C.F."/>
            <person name="Dyhrman S.T."/>
            <person name="Glockner G."/>
            <person name="John U."/>
            <person name="Richards T."/>
            <person name="Worden A.Z."/>
            <person name="Zhang X."/>
            <person name="Grigoriev I.V."/>
            <person name="Allen A.E."/>
            <person name="Bidle K."/>
            <person name="Borodovsky M."/>
            <person name="Bowler C."/>
            <person name="Brownlee C."/>
            <person name="Cock J.M."/>
            <person name="Elias M."/>
            <person name="Gladyshev V.N."/>
            <person name="Groth M."/>
            <person name="Guda C."/>
            <person name="Hadaegh A."/>
            <person name="Iglesias-Rodriguez M.D."/>
            <person name="Jenkins J."/>
            <person name="Jones B.M."/>
            <person name="Lawson T."/>
            <person name="Leese F."/>
            <person name="Lindquist E."/>
            <person name="Lobanov A."/>
            <person name="Lomsadze A."/>
            <person name="Malik S.B."/>
            <person name="Marsh M.E."/>
            <person name="Mackinder L."/>
            <person name="Mock T."/>
            <person name="Mueller-Roeber B."/>
            <person name="Pagarete A."/>
            <person name="Parker M."/>
            <person name="Probert I."/>
            <person name="Quesneville H."/>
            <person name="Raines C."/>
            <person name="Rensing S.A."/>
            <person name="Riano-Pachon D.M."/>
            <person name="Richier S."/>
            <person name="Rokitta S."/>
            <person name="Shiraiwa Y."/>
            <person name="Soanes D.M."/>
            <person name="van der Giezen M."/>
            <person name="Wahlund T.M."/>
            <person name="Williams B."/>
            <person name="Wilson W."/>
            <person name="Wolfe G."/>
            <person name="Wurch L.L."/>
        </authorList>
    </citation>
    <scope>NUCLEOTIDE SEQUENCE</scope>
</reference>
<evidence type="ECO:0000256" key="2">
    <source>
        <dbReference type="RuleBase" id="RU361185"/>
    </source>
</evidence>
<keyword evidence="2" id="KW-0378">Hydrolase</keyword>
<dbReference type="Gene3D" id="3.20.20.80">
    <property type="entry name" value="Glycosidases"/>
    <property type="match status" value="1"/>
</dbReference>
<evidence type="ECO:0000259" key="7">
    <source>
        <dbReference type="Pfam" id="PF21365"/>
    </source>
</evidence>
<dbReference type="InterPro" id="IPR013780">
    <property type="entry name" value="Glyco_hydro_b"/>
</dbReference>
<evidence type="ECO:0000259" key="4">
    <source>
        <dbReference type="Pfam" id="PF01055"/>
    </source>
</evidence>
<reference evidence="8" key="2">
    <citation type="submission" date="2024-10" db="UniProtKB">
        <authorList>
            <consortium name="EnsemblProtists"/>
        </authorList>
    </citation>
    <scope>IDENTIFICATION</scope>
</reference>
<dbReference type="InterPro" id="IPR017853">
    <property type="entry name" value="GH"/>
</dbReference>
<evidence type="ECO:0000256" key="1">
    <source>
        <dbReference type="ARBA" id="ARBA00007806"/>
    </source>
</evidence>
<feature type="domain" description="DUF5110" evidence="6">
    <location>
        <begin position="779"/>
        <end position="848"/>
    </location>
</feature>
<proteinExistence type="inferred from homology"/>
<keyword evidence="2" id="KW-0326">Glycosidase</keyword>
<dbReference type="eggNOG" id="KOG1066">
    <property type="taxonomic scope" value="Eukaryota"/>
</dbReference>
<dbReference type="OMA" id="MISVWPK"/>
<dbReference type="EnsemblProtists" id="EOD16292">
    <property type="protein sequence ID" value="EOD16292"/>
    <property type="gene ID" value="EMIHUDRAFT_451521"/>
</dbReference>
<comment type="similarity">
    <text evidence="1 2">Belongs to the glycosyl hydrolase 31 family.</text>
</comment>
<dbReference type="PaxDb" id="2903-EOD16292"/>
<evidence type="ECO:0000259" key="5">
    <source>
        <dbReference type="Pfam" id="PF13802"/>
    </source>
</evidence>
<dbReference type="InterPro" id="IPR011013">
    <property type="entry name" value="Gal_mutarotase_sf_dom"/>
</dbReference>
<dbReference type="InterPro" id="IPR000322">
    <property type="entry name" value="Glyco_hydro_31_TIM"/>
</dbReference>
<dbReference type="GO" id="GO:0030246">
    <property type="term" value="F:carbohydrate binding"/>
    <property type="evidence" value="ECO:0007669"/>
    <property type="project" value="InterPro"/>
</dbReference>
<dbReference type="GO" id="GO:0005975">
    <property type="term" value="P:carbohydrate metabolic process"/>
    <property type="evidence" value="ECO:0007669"/>
    <property type="project" value="InterPro"/>
</dbReference>
<evidence type="ECO:0000313" key="8">
    <source>
        <dbReference type="EnsemblProtists" id="EOD16292"/>
    </source>
</evidence>
<dbReference type="Pfam" id="PF01055">
    <property type="entry name" value="Glyco_hydro_31_2nd"/>
    <property type="match status" value="1"/>
</dbReference>
<dbReference type="PANTHER" id="PTHR43863">
    <property type="entry name" value="HYDROLASE, PUTATIVE (AFU_ORTHOLOGUE AFUA_1G03140)-RELATED"/>
    <property type="match status" value="1"/>
</dbReference>
<dbReference type="KEGG" id="ehx:EMIHUDRAFT_451521"/>
<feature type="domain" description="Glycoside hydrolase family 31 TIM barrel" evidence="4">
    <location>
        <begin position="355"/>
        <end position="668"/>
    </location>
</feature>
<protein>
    <recommendedName>
        <fullName evidence="10">DUF5110 domain-containing protein</fullName>
    </recommendedName>
</protein>
<dbReference type="CDD" id="cd14752">
    <property type="entry name" value="GH31_N"/>
    <property type="match status" value="1"/>
</dbReference>
<accession>A0A0D3IYF7</accession>
<feature type="domain" description="Glycosyl hydrolase family 31 C-terminal" evidence="7">
    <location>
        <begin position="677"/>
        <end position="762"/>
    </location>
</feature>